<dbReference type="InterPro" id="IPR025241">
    <property type="entry name" value="DUF4190"/>
</dbReference>
<dbReference type="Pfam" id="PF13828">
    <property type="entry name" value="DUF4190"/>
    <property type="match status" value="1"/>
</dbReference>
<evidence type="ECO:0000256" key="1">
    <source>
        <dbReference type="SAM" id="MobiDB-lite"/>
    </source>
</evidence>
<keyword evidence="2" id="KW-0812">Transmembrane</keyword>
<feature type="transmembrane region" description="Helical" evidence="2">
    <location>
        <begin position="160"/>
        <end position="189"/>
    </location>
</feature>
<protein>
    <submittedName>
        <fullName evidence="4">DUF4190 domain-containing protein</fullName>
    </submittedName>
</protein>
<keyword evidence="5" id="KW-1185">Reference proteome</keyword>
<gene>
    <name evidence="4" type="ORF">HGA06_17340</name>
</gene>
<evidence type="ECO:0000256" key="2">
    <source>
        <dbReference type="SAM" id="Phobius"/>
    </source>
</evidence>
<dbReference type="EMBL" id="JAAXOU010000232">
    <property type="protein sequence ID" value="NKY15839.1"/>
    <property type="molecule type" value="Genomic_DNA"/>
</dbReference>
<feature type="domain" description="DUF4190" evidence="3">
    <location>
        <begin position="113"/>
        <end position="179"/>
    </location>
</feature>
<name>A0AA44DG04_STRE0</name>
<dbReference type="RefSeq" id="WP_168440055.1">
    <property type="nucleotide sequence ID" value="NZ_JAAXOU010000232.1"/>
</dbReference>
<dbReference type="Proteomes" id="UP000570003">
    <property type="component" value="Unassembled WGS sequence"/>
</dbReference>
<accession>A0AA44DG04</accession>
<feature type="compositionally biased region" description="Pro residues" evidence="1">
    <location>
        <begin position="11"/>
        <end position="24"/>
    </location>
</feature>
<feature type="compositionally biased region" description="Pro residues" evidence="1">
    <location>
        <begin position="55"/>
        <end position="77"/>
    </location>
</feature>
<sequence>MPENTERNDPWAPPGSRPPQPPGTGPGGGTAQPGRHDQPTVTSMPAAGYGVPGDRLPPPPVAPGGPAQPAPGPYGYPAPPPTGGYGYPGSYPGPHHGTYGGVGAWGPGPANGLGIASMVIGIISLVTCFLYGLGVVLGILALVFGVIGRKRVQRGEADNGAMATAGIVTGTIGIVLGVLVLGAIIWAAVQGTDGGGGHDQDHDDPYATSLVLAVPGTTVPGTTVPG</sequence>
<feature type="region of interest" description="Disordered" evidence="1">
    <location>
        <begin position="1"/>
        <end position="77"/>
    </location>
</feature>
<proteinExistence type="predicted"/>
<reference evidence="4 5" key="1">
    <citation type="submission" date="2020-04" db="EMBL/GenBank/DDBJ databases">
        <title>MicrobeNet Type strains.</title>
        <authorList>
            <person name="Nicholson A.C."/>
        </authorList>
    </citation>
    <scope>NUCLEOTIDE SEQUENCE [LARGE SCALE GENOMIC DNA]</scope>
    <source>
        <strain evidence="4 5">DSM 40738</strain>
    </source>
</reference>
<evidence type="ECO:0000313" key="5">
    <source>
        <dbReference type="Proteomes" id="UP000570003"/>
    </source>
</evidence>
<comment type="caution">
    <text evidence="4">The sequence shown here is derived from an EMBL/GenBank/DDBJ whole genome shotgun (WGS) entry which is preliminary data.</text>
</comment>
<dbReference type="AlphaFoldDB" id="A0AA44DG04"/>
<keyword evidence="2" id="KW-0472">Membrane</keyword>
<feature type="transmembrane region" description="Helical" evidence="2">
    <location>
        <begin position="115"/>
        <end position="148"/>
    </location>
</feature>
<evidence type="ECO:0000259" key="3">
    <source>
        <dbReference type="Pfam" id="PF13828"/>
    </source>
</evidence>
<evidence type="ECO:0000313" key="4">
    <source>
        <dbReference type="EMBL" id="NKY15839.1"/>
    </source>
</evidence>
<keyword evidence="2" id="KW-1133">Transmembrane helix</keyword>
<organism evidence="4 5">
    <name type="scientific">Streptomyces somaliensis (strain ATCC 33201 / DSM 40738 / JCM 12659 / KCTC 9044 / NCTC 11332 / NRRL B-12077 / IP 733)</name>
    <dbReference type="NCBI Taxonomy" id="1134445"/>
    <lineage>
        <taxon>Bacteria</taxon>
        <taxon>Bacillati</taxon>
        <taxon>Actinomycetota</taxon>
        <taxon>Actinomycetes</taxon>
        <taxon>Kitasatosporales</taxon>
        <taxon>Streptomycetaceae</taxon>
        <taxon>Streptomyces</taxon>
    </lineage>
</organism>